<evidence type="ECO:0000256" key="1">
    <source>
        <dbReference type="ARBA" id="ARBA00022691"/>
    </source>
</evidence>
<dbReference type="Proteomes" id="UP000198771">
    <property type="component" value="Unassembled WGS sequence"/>
</dbReference>
<protein>
    <submittedName>
        <fullName evidence="6">L-fuculose-phosphate aldolase</fullName>
    </submittedName>
</protein>
<proteinExistence type="inferred from homology"/>
<dbReference type="RefSeq" id="WP_092116863.1">
    <property type="nucleotide sequence ID" value="NZ_FMXO01000002.1"/>
</dbReference>
<dbReference type="Pfam" id="PF00596">
    <property type="entry name" value="Aldolase_II"/>
    <property type="match status" value="1"/>
</dbReference>
<dbReference type="GO" id="GO:0019323">
    <property type="term" value="P:pentose catabolic process"/>
    <property type="evidence" value="ECO:0007669"/>
    <property type="project" value="TreeGrafter"/>
</dbReference>
<dbReference type="Gene3D" id="2.40.30.70">
    <property type="entry name" value="YaeB-like"/>
    <property type="match status" value="1"/>
</dbReference>
<dbReference type="GO" id="GO:0005829">
    <property type="term" value="C:cytosol"/>
    <property type="evidence" value="ECO:0007669"/>
    <property type="project" value="TreeGrafter"/>
</dbReference>
<sequence length="345" mass="37452">MDITLTPIGFVDSPLKSLEDCPKQGLDGGPAARIVVASEYAAALEGLDSGMEVLVITWLHQAQRDTLKARARNNPDNPLTGVFALRSPNRPNPIGLHQVRIMRVDLEKGSLEVFPLEALDGTPVVDLKPVLEKNRSDVPDQGTPYGTPWGPRISAREGQLIKGMGRQAWERGLMAGLNGNISIRQGDAMVVTVSGCAKGRLQPGDLARVHLSSGNVLGPGQPSTEAALHRAVYSFQPKAHAILHVHPPYLLALSMNRTKGEMLDLPLFEADVWSRKMIRLAPLNPGCDDLAKQVGRAAMAYPAMFMEKHGLVCWGRDLNEALSLAEELESLARIVFLQSSMAKQT</sequence>
<evidence type="ECO:0000256" key="4">
    <source>
        <dbReference type="ARBA" id="ARBA00033753"/>
    </source>
</evidence>
<evidence type="ECO:0000256" key="3">
    <source>
        <dbReference type="ARBA" id="ARBA00023239"/>
    </source>
</evidence>
<dbReference type="PROSITE" id="PS01318">
    <property type="entry name" value="TSAA_1"/>
    <property type="match status" value="1"/>
</dbReference>
<dbReference type="CDD" id="cd09281">
    <property type="entry name" value="UPF0066"/>
    <property type="match status" value="1"/>
</dbReference>
<dbReference type="InterPro" id="IPR036409">
    <property type="entry name" value="Aldolase_II/adducin_N_sf"/>
</dbReference>
<keyword evidence="7" id="KW-1185">Reference proteome</keyword>
<comment type="similarity">
    <text evidence="4">Belongs to the tRNA methyltransferase O family.</text>
</comment>
<dbReference type="InterPro" id="IPR036414">
    <property type="entry name" value="YaeB_N_sf"/>
</dbReference>
<organism evidence="6 7">
    <name type="scientific">Desulfonatronum thiosulfatophilum</name>
    <dbReference type="NCBI Taxonomy" id="617002"/>
    <lineage>
        <taxon>Bacteria</taxon>
        <taxon>Pseudomonadati</taxon>
        <taxon>Thermodesulfobacteriota</taxon>
        <taxon>Desulfovibrionia</taxon>
        <taxon>Desulfovibrionales</taxon>
        <taxon>Desulfonatronaceae</taxon>
        <taxon>Desulfonatronum</taxon>
    </lineage>
</organism>
<dbReference type="AlphaFoldDB" id="A0A1G6AN21"/>
<dbReference type="SMART" id="SM01007">
    <property type="entry name" value="Aldolase_II"/>
    <property type="match status" value="1"/>
</dbReference>
<dbReference type="SUPFAM" id="SSF53639">
    <property type="entry name" value="AraD/HMP-PK domain-like"/>
    <property type="match status" value="1"/>
</dbReference>
<dbReference type="PANTHER" id="PTHR22789:SF0">
    <property type="entry name" value="3-OXO-TETRONATE 4-PHOSPHATE DECARBOXYLASE-RELATED"/>
    <property type="match status" value="1"/>
</dbReference>
<name>A0A1G6AN21_9BACT</name>
<dbReference type="NCBIfam" id="TIGR00104">
    <property type="entry name" value="tRNA_TsaA"/>
    <property type="match status" value="1"/>
</dbReference>
<feature type="domain" description="TsaA-like" evidence="5">
    <location>
        <begin position="5"/>
        <end position="139"/>
    </location>
</feature>
<dbReference type="GO" id="GO:0046872">
    <property type="term" value="F:metal ion binding"/>
    <property type="evidence" value="ECO:0007669"/>
    <property type="project" value="UniProtKB-KW"/>
</dbReference>
<keyword evidence="1" id="KW-0949">S-adenosyl-L-methionine</keyword>
<reference evidence="6 7" key="1">
    <citation type="submission" date="2016-10" db="EMBL/GenBank/DDBJ databases">
        <authorList>
            <person name="de Groot N.N."/>
        </authorList>
    </citation>
    <scope>NUCLEOTIDE SEQUENCE [LARGE SCALE GENOMIC DNA]</scope>
    <source>
        <strain evidence="6 7">ASO4-2</strain>
    </source>
</reference>
<dbReference type="OrthoDB" id="9804309at2"/>
<keyword evidence="2" id="KW-0479">Metal-binding</keyword>
<evidence type="ECO:0000259" key="5">
    <source>
        <dbReference type="PROSITE" id="PS51668"/>
    </source>
</evidence>
<dbReference type="InterPro" id="IPR050197">
    <property type="entry name" value="Aldolase_class_II_sugar_metab"/>
</dbReference>
<dbReference type="InterPro" id="IPR001303">
    <property type="entry name" value="Aldolase_II/adducin_N"/>
</dbReference>
<dbReference type="EMBL" id="FMXO01000002">
    <property type="protein sequence ID" value="SDB09563.1"/>
    <property type="molecule type" value="Genomic_DNA"/>
</dbReference>
<evidence type="ECO:0000256" key="2">
    <source>
        <dbReference type="ARBA" id="ARBA00022723"/>
    </source>
</evidence>
<accession>A0A1G6AN21</accession>
<dbReference type="InterPro" id="IPR023370">
    <property type="entry name" value="TrmO-like_N"/>
</dbReference>
<gene>
    <name evidence="6" type="ORF">SAMN05660653_00492</name>
</gene>
<dbReference type="InterPro" id="IPR036413">
    <property type="entry name" value="YaeB-like_sf"/>
</dbReference>
<dbReference type="GO" id="GO:0016832">
    <property type="term" value="F:aldehyde-lyase activity"/>
    <property type="evidence" value="ECO:0007669"/>
    <property type="project" value="TreeGrafter"/>
</dbReference>
<dbReference type="Gene3D" id="3.40.225.10">
    <property type="entry name" value="Class II aldolase/adducin N-terminal domain"/>
    <property type="match status" value="1"/>
</dbReference>
<dbReference type="PROSITE" id="PS51668">
    <property type="entry name" value="TSAA_2"/>
    <property type="match status" value="1"/>
</dbReference>
<keyword evidence="3" id="KW-0456">Lyase</keyword>
<dbReference type="InterPro" id="IPR023368">
    <property type="entry name" value="UPF0066_cons_site"/>
</dbReference>
<dbReference type="PANTHER" id="PTHR22789">
    <property type="entry name" value="FUCULOSE PHOSPHATE ALDOLASE"/>
    <property type="match status" value="1"/>
</dbReference>
<dbReference type="STRING" id="617002.SAMN05660653_00492"/>
<evidence type="ECO:0000313" key="6">
    <source>
        <dbReference type="EMBL" id="SDB09563.1"/>
    </source>
</evidence>
<dbReference type="SUPFAM" id="SSF118196">
    <property type="entry name" value="YaeB-like"/>
    <property type="match status" value="1"/>
</dbReference>
<dbReference type="Pfam" id="PF01980">
    <property type="entry name" value="TrmO_N"/>
    <property type="match status" value="1"/>
</dbReference>
<evidence type="ECO:0000313" key="7">
    <source>
        <dbReference type="Proteomes" id="UP000198771"/>
    </source>
</evidence>